<keyword evidence="1" id="KW-0812">Transmembrane</keyword>
<organism evidence="2 3">
    <name type="scientific">Hevea brasiliensis</name>
    <name type="common">Para rubber tree</name>
    <name type="synonym">Siphonia brasiliensis</name>
    <dbReference type="NCBI Taxonomy" id="3981"/>
    <lineage>
        <taxon>Eukaryota</taxon>
        <taxon>Viridiplantae</taxon>
        <taxon>Streptophyta</taxon>
        <taxon>Embryophyta</taxon>
        <taxon>Tracheophyta</taxon>
        <taxon>Spermatophyta</taxon>
        <taxon>Magnoliopsida</taxon>
        <taxon>eudicotyledons</taxon>
        <taxon>Gunneridae</taxon>
        <taxon>Pentapetalae</taxon>
        <taxon>rosids</taxon>
        <taxon>fabids</taxon>
        <taxon>Malpighiales</taxon>
        <taxon>Euphorbiaceae</taxon>
        <taxon>Crotonoideae</taxon>
        <taxon>Micrandreae</taxon>
        <taxon>Hevea</taxon>
    </lineage>
</organism>
<dbReference type="PANTHER" id="PTHR34115:SF13">
    <property type="entry name" value="RPB1A"/>
    <property type="match status" value="1"/>
</dbReference>
<keyword evidence="1" id="KW-1133">Transmembrane helix</keyword>
<dbReference type="PANTHER" id="PTHR34115">
    <property type="entry name" value="PROTEIN, PUTATIVE-RELATED"/>
    <property type="match status" value="1"/>
</dbReference>
<dbReference type="InterPro" id="IPR053258">
    <property type="entry name" value="Ca-permeable_cation_channel"/>
</dbReference>
<keyword evidence="3" id="KW-1185">Reference proteome</keyword>
<sequence>MKMFVVTLINYAIAMAIEQGLQTHLNSNYKIFACNIRLLLGYLAIVQLALIHVLIYGLLLLGLWFYLVIRVAVNPCEDLCLLVVRDLQNLKRLAEDAIQRLFGRQE</sequence>
<proteinExistence type="predicted"/>
<evidence type="ECO:0000313" key="2">
    <source>
        <dbReference type="EMBL" id="KAJ9162775.1"/>
    </source>
</evidence>
<evidence type="ECO:0000256" key="1">
    <source>
        <dbReference type="SAM" id="Phobius"/>
    </source>
</evidence>
<dbReference type="EMBL" id="JARPOI010000013">
    <property type="protein sequence ID" value="KAJ9162775.1"/>
    <property type="molecule type" value="Genomic_DNA"/>
</dbReference>
<reference evidence="2" key="1">
    <citation type="journal article" date="2023" name="Plant Biotechnol. J.">
        <title>Chromosome-level wild Hevea brasiliensis genome provides new tools for genomic-assisted breeding and valuable loci to elevate rubber yield.</title>
        <authorList>
            <person name="Cheng H."/>
            <person name="Song X."/>
            <person name="Hu Y."/>
            <person name="Wu T."/>
            <person name="Yang Q."/>
            <person name="An Z."/>
            <person name="Feng S."/>
            <person name="Deng Z."/>
            <person name="Wu W."/>
            <person name="Zeng X."/>
            <person name="Tu M."/>
            <person name="Wang X."/>
            <person name="Huang H."/>
        </authorList>
    </citation>
    <scope>NUCLEOTIDE SEQUENCE</scope>
    <source>
        <strain evidence="2">MT/VB/25A 57/8</strain>
    </source>
</reference>
<dbReference type="Proteomes" id="UP001174677">
    <property type="component" value="Chromosome 13"/>
</dbReference>
<protein>
    <submittedName>
        <fullName evidence="2">Uncharacterized protein</fullName>
    </submittedName>
</protein>
<comment type="caution">
    <text evidence="2">The sequence shown here is derived from an EMBL/GenBank/DDBJ whole genome shotgun (WGS) entry which is preliminary data.</text>
</comment>
<name>A0ABQ9LBG0_HEVBR</name>
<accession>A0ABQ9LBG0</accession>
<keyword evidence="1" id="KW-0472">Membrane</keyword>
<feature type="transmembrane region" description="Helical" evidence="1">
    <location>
        <begin position="40"/>
        <end position="67"/>
    </location>
</feature>
<evidence type="ECO:0000313" key="3">
    <source>
        <dbReference type="Proteomes" id="UP001174677"/>
    </source>
</evidence>
<gene>
    <name evidence="2" type="ORF">P3X46_022523</name>
</gene>